<dbReference type="GO" id="GO:0016787">
    <property type="term" value="F:hydrolase activity"/>
    <property type="evidence" value="ECO:0007669"/>
    <property type="project" value="UniProtKB-KW"/>
</dbReference>
<accession>A0A9D1E3T8</accession>
<dbReference type="SUPFAM" id="SSF56784">
    <property type="entry name" value="HAD-like"/>
    <property type="match status" value="1"/>
</dbReference>
<dbReference type="Proteomes" id="UP000824200">
    <property type="component" value="Unassembled WGS sequence"/>
</dbReference>
<dbReference type="InterPro" id="IPR023214">
    <property type="entry name" value="HAD_sf"/>
</dbReference>
<gene>
    <name evidence="1" type="ORF">IAC95_01750</name>
</gene>
<dbReference type="InterPro" id="IPR036412">
    <property type="entry name" value="HAD-like_sf"/>
</dbReference>
<dbReference type="Gene3D" id="3.40.50.1000">
    <property type="entry name" value="HAD superfamily/HAD-like"/>
    <property type="match status" value="1"/>
</dbReference>
<comment type="caution">
    <text evidence="1">The sequence shown here is derived from an EMBL/GenBank/DDBJ whole genome shotgun (WGS) entry which is preliminary data.</text>
</comment>
<protein>
    <submittedName>
        <fullName evidence="1">Haloacid dehalogenase-like hydrolase</fullName>
    </submittedName>
</protein>
<sequence length="278" mass="31973">MNKTIVAIIYDFDNTLSTKDMQEFTFIPSLGITADEFWAQCDKTSHEYSMDHILAYMYLMAKMSKQSGVPLSADKLREMGKGVEFFDGVKEWFARINNFGASLGLEVRHYIISCGLKAMIEGCDIAHEFYNIFACDYVYDQNGEPVWPSVAINYTSKTQFLYRINKGVEDVGEHKKLNMYMPKNQRVVPFCNMIYVGDGLTDVPSMKLARQRGGYAIGVYRNPEDASYLVDEERVDFYVKSDYTENSQMDEAMKAILQKICAQTRFWQLSEKSVKNNQ</sequence>
<proteinExistence type="predicted"/>
<reference evidence="1" key="1">
    <citation type="submission" date="2020-10" db="EMBL/GenBank/DDBJ databases">
        <authorList>
            <person name="Gilroy R."/>
        </authorList>
    </citation>
    <scope>NUCLEOTIDE SEQUENCE</scope>
    <source>
        <strain evidence="1">CHK121-14286</strain>
    </source>
</reference>
<dbReference type="EMBL" id="DVHL01000016">
    <property type="protein sequence ID" value="HIR65597.1"/>
    <property type="molecule type" value="Genomic_DNA"/>
</dbReference>
<name>A0A9D1E3T8_9BACT</name>
<dbReference type="CDD" id="cd01427">
    <property type="entry name" value="HAD_like"/>
    <property type="match status" value="1"/>
</dbReference>
<keyword evidence="1" id="KW-0378">Hydrolase</keyword>
<dbReference type="AlphaFoldDB" id="A0A9D1E3T8"/>
<evidence type="ECO:0000313" key="2">
    <source>
        <dbReference type="Proteomes" id="UP000824200"/>
    </source>
</evidence>
<reference evidence="1" key="2">
    <citation type="journal article" date="2021" name="PeerJ">
        <title>Extensive microbial diversity within the chicken gut microbiome revealed by metagenomics and culture.</title>
        <authorList>
            <person name="Gilroy R."/>
            <person name="Ravi A."/>
            <person name="Getino M."/>
            <person name="Pursley I."/>
            <person name="Horton D.L."/>
            <person name="Alikhan N.F."/>
            <person name="Baker D."/>
            <person name="Gharbi K."/>
            <person name="Hall N."/>
            <person name="Watson M."/>
            <person name="Adriaenssens E.M."/>
            <person name="Foster-Nyarko E."/>
            <person name="Jarju S."/>
            <person name="Secka A."/>
            <person name="Antonio M."/>
            <person name="Oren A."/>
            <person name="Chaudhuri R.R."/>
            <person name="La Ragione R."/>
            <person name="Hildebrand F."/>
            <person name="Pallen M.J."/>
        </authorList>
    </citation>
    <scope>NUCLEOTIDE SEQUENCE</scope>
    <source>
        <strain evidence="1">CHK121-14286</strain>
    </source>
</reference>
<evidence type="ECO:0000313" key="1">
    <source>
        <dbReference type="EMBL" id="HIR65597.1"/>
    </source>
</evidence>
<organism evidence="1 2">
    <name type="scientific">Candidatus Fimimonas gallinarum</name>
    <dbReference type="NCBI Taxonomy" id="2840821"/>
    <lineage>
        <taxon>Bacteria</taxon>
        <taxon>Pseudomonadati</taxon>
        <taxon>Myxococcota</taxon>
        <taxon>Myxococcia</taxon>
        <taxon>Myxococcales</taxon>
        <taxon>Cystobacterineae</taxon>
        <taxon>Myxococcaceae</taxon>
        <taxon>Myxococcaceae incertae sedis</taxon>
        <taxon>Candidatus Fimimonas</taxon>
    </lineage>
</organism>